<reference evidence="1 2" key="1">
    <citation type="submission" date="2017-04" db="EMBL/GenBank/DDBJ databases">
        <authorList>
            <person name="Afonso C.L."/>
            <person name="Miller P.J."/>
            <person name="Scott M.A."/>
            <person name="Spackman E."/>
            <person name="Goraichik I."/>
            <person name="Dimitrov K.M."/>
            <person name="Suarez D.L."/>
            <person name="Swayne D.E."/>
        </authorList>
    </citation>
    <scope>NUCLEOTIDE SEQUENCE [LARGE SCALE GENOMIC DNA]</scope>
    <source>
        <strain evidence="2">XA(T)</strain>
    </source>
</reference>
<evidence type="ECO:0000313" key="2">
    <source>
        <dbReference type="Proteomes" id="UP000192775"/>
    </source>
</evidence>
<organism evidence="1 2">
    <name type="scientific">Cnuibacter physcomitrellae</name>
    <dbReference type="NCBI Taxonomy" id="1619308"/>
    <lineage>
        <taxon>Bacteria</taxon>
        <taxon>Bacillati</taxon>
        <taxon>Actinomycetota</taxon>
        <taxon>Actinomycetes</taxon>
        <taxon>Micrococcales</taxon>
        <taxon>Microbacteriaceae</taxon>
        <taxon>Cnuibacter</taxon>
    </lineage>
</organism>
<evidence type="ECO:0000313" key="1">
    <source>
        <dbReference type="EMBL" id="ARJ03901.1"/>
    </source>
</evidence>
<dbReference type="EMBL" id="CP020715">
    <property type="protein sequence ID" value="ARJ03901.1"/>
    <property type="molecule type" value="Genomic_DNA"/>
</dbReference>
<proteinExistence type="predicted"/>
<dbReference type="RefSeq" id="WP_085017713.1">
    <property type="nucleotide sequence ID" value="NZ_BMHD01000001.1"/>
</dbReference>
<dbReference type="Proteomes" id="UP000192775">
    <property type="component" value="Chromosome"/>
</dbReference>
<gene>
    <name evidence="1" type="ORF">B5808_00610</name>
</gene>
<name>A0A1X9LIZ5_9MICO</name>
<accession>A0A1X9LIZ5</accession>
<sequence length="188" mass="20113">MVLELLEATGRLQDVGAILYVLYSVYKELRWRPLSTRGEWGMPTILGLIGGISLLNTGLLSATPIEWILVGATVALALVCGVLAGCAARFRPLSDRDRASLERRAERGKRSRTTPLPVLEVRTGWIGAVLWAVTLGSRYGAEYLGEHLEAPLATTTGLALLLVAVNEAGRVIAVSRRAPRGADAVSPA</sequence>
<dbReference type="AlphaFoldDB" id="A0A1X9LIZ5"/>
<keyword evidence="2" id="KW-1185">Reference proteome</keyword>
<dbReference type="KEGG" id="cphy:B5808_00610"/>
<dbReference type="STRING" id="1619308.B5808_00610"/>
<protein>
    <submittedName>
        <fullName evidence="1">Uncharacterized protein</fullName>
    </submittedName>
</protein>